<dbReference type="SMART" id="SM00382">
    <property type="entry name" value="AAA"/>
    <property type="match status" value="1"/>
</dbReference>
<dbReference type="PROSITE" id="PS00676">
    <property type="entry name" value="SIGMA54_INTERACT_2"/>
    <property type="match status" value="1"/>
</dbReference>
<dbReference type="InterPro" id="IPR002197">
    <property type="entry name" value="HTH_Fis"/>
</dbReference>
<dbReference type="InterPro" id="IPR011006">
    <property type="entry name" value="CheY-like_superfamily"/>
</dbReference>
<dbReference type="SUPFAM" id="SSF52172">
    <property type="entry name" value="CheY-like"/>
    <property type="match status" value="1"/>
</dbReference>
<dbReference type="GO" id="GO:0043565">
    <property type="term" value="F:sequence-specific DNA binding"/>
    <property type="evidence" value="ECO:0007669"/>
    <property type="project" value="InterPro"/>
</dbReference>
<dbReference type="OrthoDB" id="9810703at2"/>
<gene>
    <name evidence="8" type="ordered locus">Bacsa_2734</name>
</gene>
<dbReference type="STRING" id="667015.Bacsa_2734"/>
<dbReference type="eggNOG" id="COG2204">
    <property type="taxonomic scope" value="Bacteria"/>
</dbReference>
<evidence type="ECO:0000256" key="4">
    <source>
        <dbReference type="ARBA" id="ARBA00023163"/>
    </source>
</evidence>
<dbReference type="GO" id="GO:0006355">
    <property type="term" value="P:regulation of DNA-templated transcription"/>
    <property type="evidence" value="ECO:0007669"/>
    <property type="project" value="InterPro"/>
</dbReference>
<evidence type="ECO:0000256" key="3">
    <source>
        <dbReference type="ARBA" id="ARBA00023015"/>
    </source>
</evidence>
<dbReference type="KEGG" id="bsa:Bacsa_2734"/>
<dbReference type="InterPro" id="IPR027417">
    <property type="entry name" value="P-loop_NTPase"/>
</dbReference>
<keyword evidence="1" id="KW-0547">Nucleotide-binding</keyword>
<accession>F0R0C3</accession>
<name>F0R0C3_PHOSB</name>
<dbReference type="Gene3D" id="3.40.50.300">
    <property type="entry name" value="P-loop containing nucleotide triphosphate hydrolases"/>
    <property type="match status" value="1"/>
</dbReference>
<evidence type="ECO:0000256" key="5">
    <source>
        <dbReference type="PROSITE-ProRule" id="PRU00169"/>
    </source>
</evidence>
<keyword evidence="2" id="KW-0067">ATP-binding</keyword>
<organism evidence="8 9">
    <name type="scientific">Phocaeicola salanitronis (strain DSM 18170 / JCM 13657 / CCUG 60908 / BL78)</name>
    <name type="common">Bacteroides salanitronis</name>
    <dbReference type="NCBI Taxonomy" id="667015"/>
    <lineage>
        <taxon>Bacteria</taxon>
        <taxon>Pseudomonadati</taxon>
        <taxon>Bacteroidota</taxon>
        <taxon>Bacteroidia</taxon>
        <taxon>Bacteroidales</taxon>
        <taxon>Bacteroidaceae</taxon>
        <taxon>Phocaeicola</taxon>
    </lineage>
</organism>
<dbReference type="PANTHER" id="PTHR32071">
    <property type="entry name" value="TRANSCRIPTIONAL REGULATORY PROTEIN"/>
    <property type="match status" value="1"/>
</dbReference>
<evidence type="ECO:0000259" key="6">
    <source>
        <dbReference type="PROSITE" id="PS50045"/>
    </source>
</evidence>
<dbReference type="Pfam" id="PF00158">
    <property type="entry name" value="Sigma54_activat"/>
    <property type="match status" value="1"/>
</dbReference>
<dbReference type="InterPro" id="IPR058031">
    <property type="entry name" value="AAA_lid_NorR"/>
</dbReference>
<keyword evidence="5" id="KW-0597">Phosphoprotein</keyword>
<dbReference type="InterPro" id="IPR025943">
    <property type="entry name" value="Sigma_54_int_dom_ATP-bd_2"/>
</dbReference>
<dbReference type="Gene3D" id="1.10.8.60">
    <property type="match status" value="1"/>
</dbReference>
<dbReference type="InterPro" id="IPR009057">
    <property type="entry name" value="Homeodomain-like_sf"/>
</dbReference>
<dbReference type="GO" id="GO:0000160">
    <property type="term" value="P:phosphorelay signal transduction system"/>
    <property type="evidence" value="ECO:0007669"/>
    <property type="project" value="InterPro"/>
</dbReference>
<dbReference type="EMBL" id="CP002530">
    <property type="protein sequence ID" value="ADY37267.1"/>
    <property type="molecule type" value="Genomic_DNA"/>
</dbReference>
<dbReference type="FunFam" id="3.40.50.300:FF:000006">
    <property type="entry name" value="DNA-binding transcriptional regulator NtrC"/>
    <property type="match status" value="1"/>
</dbReference>
<dbReference type="Gene3D" id="1.10.10.60">
    <property type="entry name" value="Homeodomain-like"/>
    <property type="match status" value="1"/>
</dbReference>
<keyword evidence="4" id="KW-0804">Transcription</keyword>
<dbReference type="PANTHER" id="PTHR32071:SF113">
    <property type="entry name" value="ALGINATE BIOSYNTHESIS TRANSCRIPTIONAL REGULATORY PROTEIN ALGB"/>
    <property type="match status" value="1"/>
</dbReference>
<evidence type="ECO:0000256" key="2">
    <source>
        <dbReference type="ARBA" id="ARBA00022840"/>
    </source>
</evidence>
<protein>
    <submittedName>
        <fullName evidence="8">Two component, sigma54 specific, transcriptional regulator, Fis family</fullName>
    </submittedName>
</protein>
<dbReference type="PROSITE" id="PS50110">
    <property type="entry name" value="RESPONSE_REGULATORY"/>
    <property type="match status" value="1"/>
</dbReference>
<sequence>MAKQGTLLVVDDNRNILTSLRYLLVDYFARILTLDSPVTIPTVLAQNEVDVVLLDMNFASGINNGNEGLYWLKEIRRIRPQAGVVLFTAYADIDLAVTGIKEGAADFVVKPWNNDKLIQTLVEVYNKVCAQKKEKKRTAGKASRTDTAMYWGNSPAIRPLRALVEKVSTTDANILITGENGTGKDMLAREIHRLSNRKDGPMVVVDMGAITESLFESELFGHVKGSFTDAHADRIGRFEAADGGTLFLDEIANLPYYLQAKLLTAIQKRSFIKVGSNLPQPTNIRLICATNRDLDEMVRKGEFREDLLYRINTIHLHIPSLRERKEDILPLARMFLERYAKQYGRTNGTFSPDAAARLLAYPWYGNIRELQHTIEKAVILADDGELRAESLQLAPVTEKEEVRAAGEKAETVFHTLDEMERTMIQQALDQCGSNLTQAAVKLGVTRQTLYNKMKRYGL</sequence>
<keyword evidence="3" id="KW-0805">Transcription regulation</keyword>
<dbReference type="SMART" id="SM00448">
    <property type="entry name" value="REC"/>
    <property type="match status" value="1"/>
</dbReference>
<dbReference type="SUPFAM" id="SSF46689">
    <property type="entry name" value="Homeodomain-like"/>
    <property type="match status" value="1"/>
</dbReference>
<feature type="domain" description="Sigma-54 factor interaction" evidence="6">
    <location>
        <begin position="150"/>
        <end position="379"/>
    </location>
</feature>
<dbReference type="AlphaFoldDB" id="F0R0C3"/>
<dbReference type="HOGENOM" id="CLU_000445_0_6_10"/>
<dbReference type="InterPro" id="IPR001789">
    <property type="entry name" value="Sig_transdc_resp-reg_receiver"/>
</dbReference>
<dbReference type="Proteomes" id="UP000007486">
    <property type="component" value="Chromosome"/>
</dbReference>
<dbReference type="PRINTS" id="PR01590">
    <property type="entry name" value="HTHFIS"/>
</dbReference>
<feature type="modified residue" description="4-aspartylphosphate" evidence="5">
    <location>
        <position position="55"/>
    </location>
</feature>
<dbReference type="Pfam" id="PF00072">
    <property type="entry name" value="Response_reg"/>
    <property type="match status" value="1"/>
</dbReference>
<evidence type="ECO:0000313" key="9">
    <source>
        <dbReference type="Proteomes" id="UP000007486"/>
    </source>
</evidence>
<evidence type="ECO:0000313" key="8">
    <source>
        <dbReference type="EMBL" id="ADY37267.1"/>
    </source>
</evidence>
<dbReference type="SUPFAM" id="SSF52540">
    <property type="entry name" value="P-loop containing nucleoside triphosphate hydrolases"/>
    <property type="match status" value="1"/>
</dbReference>
<reference evidence="8 9" key="1">
    <citation type="journal article" date="2011" name="Stand. Genomic Sci.">
        <title>Complete genome sequence of Bacteroides salanitronis type strain (BL78).</title>
        <authorList>
            <person name="Gronow S."/>
            <person name="Held B."/>
            <person name="Lucas S."/>
            <person name="Lapidus A."/>
            <person name="Del Rio T.G."/>
            <person name="Nolan M."/>
            <person name="Tice H."/>
            <person name="Deshpande S."/>
            <person name="Cheng J.F."/>
            <person name="Pitluck S."/>
            <person name="Liolios K."/>
            <person name="Pagani I."/>
            <person name="Ivanova N."/>
            <person name="Mavromatis K."/>
            <person name="Pati A."/>
            <person name="Tapia R."/>
            <person name="Han C."/>
            <person name="Goodwin L."/>
            <person name="Chen A."/>
            <person name="Palaniappan K."/>
            <person name="Land M."/>
            <person name="Hauser L."/>
            <person name="Chang Y.J."/>
            <person name="Jeffries C.D."/>
            <person name="Brambilla E.M."/>
            <person name="Rohde M."/>
            <person name="Goker M."/>
            <person name="Detter J.C."/>
            <person name="Woyke T."/>
            <person name="Bristow J."/>
            <person name="Markowitz V."/>
            <person name="Hugenholtz P."/>
            <person name="Kyrpides N.C."/>
            <person name="Klenk H.P."/>
            <person name="Eisen J.A."/>
        </authorList>
    </citation>
    <scope>NUCLEOTIDE SEQUENCE [LARGE SCALE GENOMIC DNA]</scope>
    <source>
        <strain evidence="8 9">DSM 18170</strain>
    </source>
</reference>
<dbReference type="Gene3D" id="3.40.50.2300">
    <property type="match status" value="1"/>
</dbReference>
<dbReference type="Pfam" id="PF25601">
    <property type="entry name" value="AAA_lid_14"/>
    <property type="match status" value="1"/>
</dbReference>
<dbReference type="InterPro" id="IPR002078">
    <property type="entry name" value="Sigma_54_int"/>
</dbReference>
<dbReference type="PROSITE" id="PS50045">
    <property type="entry name" value="SIGMA54_INTERACT_4"/>
    <property type="match status" value="1"/>
</dbReference>
<evidence type="ECO:0000259" key="7">
    <source>
        <dbReference type="PROSITE" id="PS50110"/>
    </source>
</evidence>
<dbReference type="RefSeq" id="WP_013618640.1">
    <property type="nucleotide sequence ID" value="NC_015164.1"/>
</dbReference>
<dbReference type="Pfam" id="PF02954">
    <property type="entry name" value="HTH_8"/>
    <property type="match status" value="1"/>
</dbReference>
<dbReference type="CDD" id="cd00009">
    <property type="entry name" value="AAA"/>
    <property type="match status" value="1"/>
</dbReference>
<feature type="domain" description="Response regulatory" evidence="7">
    <location>
        <begin position="6"/>
        <end position="125"/>
    </location>
</feature>
<dbReference type="InterPro" id="IPR003593">
    <property type="entry name" value="AAA+_ATPase"/>
</dbReference>
<proteinExistence type="predicted"/>
<dbReference type="GO" id="GO:0005524">
    <property type="term" value="F:ATP binding"/>
    <property type="evidence" value="ECO:0007669"/>
    <property type="project" value="UniProtKB-KW"/>
</dbReference>
<evidence type="ECO:0000256" key="1">
    <source>
        <dbReference type="ARBA" id="ARBA00022741"/>
    </source>
</evidence>
<keyword evidence="9" id="KW-1185">Reference proteome</keyword>